<evidence type="ECO:0000313" key="1">
    <source>
        <dbReference type="EMBL" id="SOQ52948.1"/>
    </source>
</evidence>
<feature type="non-terminal residue" evidence="1">
    <location>
        <position position="1"/>
    </location>
</feature>
<protein>
    <submittedName>
        <fullName evidence="1">SFRICE_000730</fullName>
    </submittedName>
</protein>
<dbReference type="EMBL" id="ODYU01008934">
    <property type="protein sequence ID" value="SOQ52948.1"/>
    <property type="molecule type" value="Genomic_DNA"/>
</dbReference>
<accession>A0A2H1WIR0</accession>
<proteinExistence type="predicted"/>
<gene>
    <name evidence="1" type="ORF">SFRICE_000730</name>
</gene>
<reference evidence="1" key="1">
    <citation type="submission" date="2016-07" db="EMBL/GenBank/DDBJ databases">
        <authorList>
            <person name="Bretaudeau A."/>
        </authorList>
    </citation>
    <scope>NUCLEOTIDE SEQUENCE</scope>
    <source>
        <strain evidence="1">Rice</strain>
        <tissue evidence="1">Whole body</tissue>
    </source>
</reference>
<dbReference type="AlphaFoldDB" id="A0A2H1WIR0"/>
<organism evidence="1">
    <name type="scientific">Spodoptera frugiperda</name>
    <name type="common">Fall armyworm</name>
    <dbReference type="NCBI Taxonomy" id="7108"/>
    <lineage>
        <taxon>Eukaryota</taxon>
        <taxon>Metazoa</taxon>
        <taxon>Ecdysozoa</taxon>
        <taxon>Arthropoda</taxon>
        <taxon>Hexapoda</taxon>
        <taxon>Insecta</taxon>
        <taxon>Pterygota</taxon>
        <taxon>Neoptera</taxon>
        <taxon>Endopterygota</taxon>
        <taxon>Lepidoptera</taxon>
        <taxon>Glossata</taxon>
        <taxon>Ditrysia</taxon>
        <taxon>Noctuoidea</taxon>
        <taxon>Noctuidae</taxon>
        <taxon>Amphipyrinae</taxon>
        <taxon>Spodoptera</taxon>
    </lineage>
</organism>
<sequence length="205" mass="22884">PVNLLGSPQLQIRHRPYWAQFLVATLKPKSTEKEVSAINNSFRLISAVKPTTCIPYNPGFFTTLEDRSIDSHRIEKGDTYPRFLTTANESGEGNADLNKAEITDNKLKEPVLQQQETLPENETPKSCIPIYNVYAMFKDSSRPPDSHYPPGPAPSYRRADCGSSKIKSFKISEVSCKLYAQCVQKRPLRSHSTPVHGILASDCSS</sequence>
<feature type="non-terminal residue" evidence="1">
    <location>
        <position position="205"/>
    </location>
</feature>
<name>A0A2H1WIR0_SPOFR</name>